<dbReference type="STRING" id="1314777.A0A165A229"/>
<evidence type="ECO:0000256" key="1">
    <source>
        <dbReference type="SAM" id="MobiDB-lite"/>
    </source>
</evidence>
<dbReference type="EMBL" id="KV419395">
    <property type="protein sequence ID" value="KZS98377.1"/>
    <property type="molecule type" value="Genomic_DNA"/>
</dbReference>
<gene>
    <name evidence="2" type="ORF">SISNIDRAFT_462344</name>
</gene>
<sequence length="385" mass="42171">MAYYSYYQNTSPYHNAWGTPAYQFQAPPVPSYIPQPSWRGQDYYQAHANSQDSSLFDYVWSKVPHSSYDSATLDDEYPYDGQVKSFVTGAGVSRTEAEHWHTRVYGGMVELSQLLPQEIGAAAGFETIRLWQTHQGVYRQPLSDDREREREALIGLAIAEASRLWQYVNRPLDKYGRREASEVAAATASRIFMKLYDYDSPYDPYNSYSRYRSTSSAGRYSDDEDFAYPSSHHRRRGSTSSYMVNGGVSPYSAPLQIASSQSAYGGGYAGSAYGAPAYGASGYGTSPGYGATAGYGYGNAYPAAATSAYGGYGQGQGGYYGSYGAQPITPVTPVMGGGTVILHGSGSGGHHHRRSRSHSRHHHRSRSYSNVGYVPTAYSTSSAYL</sequence>
<dbReference type="Proteomes" id="UP000076722">
    <property type="component" value="Unassembled WGS sequence"/>
</dbReference>
<dbReference type="AlphaFoldDB" id="A0A165A229"/>
<dbReference type="OrthoDB" id="2802356at2759"/>
<evidence type="ECO:0000313" key="2">
    <source>
        <dbReference type="EMBL" id="KZS98377.1"/>
    </source>
</evidence>
<feature type="region of interest" description="Disordered" evidence="1">
    <location>
        <begin position="343"/>
        <end position="371"/>
    </location>
</feature>
<evidence type="ECO:0000313" key="3">
    <source>
        <dbReference type="Proteomes" id="UP000076722"/>
    </source>
</evidence>
<feature type="compositionally biased region" description="Basic residues" evidence="1">
    <location>
        <begin position="349"/>
        <end position="366"/>
    </location>
</feature>
<reference evidence="2 3" key="1">
    <citation type="journal article" date="2016" name="Mol. Biol. Evol.">
        <title>Comparative Genomics of Early-Diverging Mushroom-Forming Fungi Provides Insights into the Origins of Lignocellulose Decay Capabilities.</title>
        <authorList>
            <person name="Nagy L.G."/>
            <person name="Riley R."/>
            <person name="Tritt A."/>
            <person name="Adam C."/>
            <person name="Daum C."/>
            <person name="Floudas D."/>
            <person name="Sun H."/>
            <person name="Yadav J.S."/>
            <person name="Pangilinan J."/>
            <person name="Larsson K.H."/>
            <person name="Matsuura K."/>
            <person name="Barry K."/>
            <person name="Labutti K."/>
            <person name="Kuo R."/>
            <person name="Ohm R.A."/>
            <person name="Bhattacharya S.S."/>
            <person name="Shirouzu T."/>
            <person name="Yoshinaga Y."/>
            <person name="Martin F.M."/>
            <person name="Grigoriev I.V."/>
            <person name="Hibbett D.S."/>
        </authorList>
    </citation>
    <scope>NUCLEOTIDE SEQUENCE [LARGE SCALE GENOMIC DNA]</scope>
    <source>
        <strain evidence="2 3">HHB9708</strain>
    </source>
</reference>
<proteinExistence type="predicted"/>
<keyword evidence="3" id="KW-1185">Reference proteome</keyword>
<name>A0A165A229_9AGAM</name>
<protein>
    <submittedName>
        <fullName evidence="2">Uncharacterized protein</fullName>
    </submittedName>
</protein>
<accession>A0A165A229</accession>
<organism evidence="2 3">
    <name type="scientific">Sistotremastrum niveocremeum HHB9708</name>
    <dbReference type="NCBI Taxonomy" id="1314777"/>
    <lineage>
        <taxon>Eukaryota</taxon>
        <taxon>Fungi</taxon>
        <taxon>Dikarya</taxon>
        <taxon>Basidiomycota</taxon>
        <taxon>Agaricomycotina</taxon>
        <taxon>Agaricomycetes</taxon>
        <taxon>Sistotremastrales</taxon>
        <taxon>Sistotremastraceae</taxon>
        <taxon>Sertulicium</taxon>
        <taxon>Sertulicium niveocremeum</taxon>
    </lineage>
</organism>